<dbReference type="EMBL" id="JAEFBJ010000010">
    <property type="protein sequence ID" value="KAG7564334.1"/>
    <property type="molecule type" value="Genomic_DNA"/>
</dbReference>
<name>A0A8T1ZWF8_ARASU</name>
<gene>
    <name evidence="1" type="ORF">ISN44_As10g011040</name>
</gene>
<keyword evidence="2" id="KW-1185">Reference proteome</keyword>
<dbReference type="OrthoDB" id="1131307at2759"/>
<dbReference type="Proteomes" id="UP000694251">
    <property type="component" value="Chromosome 10"/>
</dbReference>
<dbReference type="AlphaFoldDB" id="A0A8T1ZWF8"/>
<proteinExistence type="predicted"/>
<protein>
    <submittedName>
        <fullName evidence="1">Uncharacterized protein</fullName>
    </submittedName>
</protein>
<evidence type="ECO:0000313" key="2">
    <source>
        <dbReference type="Proteomes" id="UP000694251"/>
    </source>
</evidence>
<evidence type="ECO:0000313" key="1">
    <source>
        <dbReference type="EMBL" id="KAG7564334.1"/>
    </source>
</evidence>
<accession>A0A8T1ZWF8</accession>
<comment type="caution">
    <text evidence="1">The sequence shown here is derived from an EMBL/GenBank/DDBJ whole genome shotgun (WGS) entry which is preliminary data.</text>
</comment>
<reference evidence="1 2" key="1">
    <citation type="submission" date="2020-12" db="EMBL/GenBank/DDBJ databases">
        <title>Concerted genomic and epigenomic changes stabilize Arabidopsis allopolyploids.</title>
        <authorList>
            <person name="Chen Z."/>
        </authorList>
    </citation>
    <scope>NUCLEOTIDE SEQUENCE [LARGE SCALE GENOMIC DNA]</scope>
    <source>
        <strain evidence="1">As9502</strain>
        <tissue evidence="1">Leaf</tissue>
    </source>
</reference>
<sequence length="310" mass="36899">MESDLELSMASKAEDLFQKYSPEEINKIREEYMHFTAEIDREKMAKDEVINNNDRDAKMEDYNAEEMNIIANVKMLRRRRKRLMRHHFRRRQIAKKNFKSPVEESFTSDSDDEIKIALEEEKRLMEKAIQENMTWSLTARGEVIINTNDGDALKMADEKMFPRRRGRLIRYLRRQRSKSEDSAFQIEFHHLQLPMAEKSFMSYSDQEIKNGDHSIRLGRKLSHRSLEQRRSGIKDRKCGCLDWERPHFGGSGQSRRRDLDVMLERRPSLLSLLDSIPWPRHPTSRAEPLTLEFLKGKRTPDKFAEYVIHR</sequence>
<organism evidence="1 2">
    <name type="scientific">Arabidopsis suecica</name>
    <name type="common">Swedish thale-cress</name>
    <name type="synonym">Cardaminopsis suecica</name>
    <dbReference type="NCBI Taxonomy" id="45249"/>
    <lineage>
        <taxon>Eukaryota</taxon>
        <taxon>Viridiplantae</taxon>
        <taxon>Streptophyta</taxon>
        <taxon>Embryophyta</taxon>
        <taxon>Tracheophyta</taxon>
        <taxon>Spermatophyta</taxon>
        <taxon>Magnoliopsida</taxon>
        <taxon>eudicotyledons</taxon>
        <taxon>Gunneridae</taxon>
        <taxon>Pentapetalae</taxon>
        <taxon>rosids</taxon>
        <taxon>malvids</taxon>
        <taxon>Brassicales</taxon>
        <taxon>Brassicaceae</taxon>
        <taxon>Camelineae</taxon>
        <taxon>Arabidopsis</taxon>
    </lineage>
</organism>